<evidence type="ECO:0000313" key="3">
    <source>
        <dbReference type="Proteomes" id="UP000594263"/>
    </source>
</evidence>
<dbReference type="AlphaFoldDB" id="A0A7N1A9G8"/>
<name>A0A7N1A9G8_KALFE</name>
<evidence type="ECO:0000313" key="2">
    <source>
        <dbReference type="EnsemblPlants" id="Kaladp0902s0016.1.v1.1.CDS.1"/>
    </source>
</evidence>
<dbReference type="PANTHER" id="PTHR33978:SF4">
    <property type="entry name" value="SERINE_THREONINE-KINASE"/>
    <property type="match status" value="1"/>
</dbReference>
<protein>
    <submittedName>
        <fullName evidence="2">Uncharacterized protein</fullName>
    </submittedName>
</protein>
<dbReference type="EnsemblPlants" id="Kaladp0902s0016.1.v1.1">
    <property type="protein sequence ID" value="Kaladp0902s0016.1.v1.1.CDS.1"/>
    <property type="gene ID" value="Kaladp0902s0016.v1.1"/>
</dbReference>
<reference evidence="2" key="1">
    <citation type="submission" date="2021-01" db="UniProtKB">
        <authorList>
            <consortium name="EnsemblPlants"/>
        </authorList>
    </citation>
    <scope>IDENTIFICATION</scope>
</reference>
<proteinExistence type="predicted"/>
<keyword evidence="3" id="KW-1185">Reference proteome</keyword>
<sequence>MEPAAHRVRQPQVHRPDDRWSAAGHQINSKPVLSRSVSTKVAASSTMKTRPSHQQDGQISSSKAVSKSQVWDCGSSLYDSFELDSFNRQLDSAIKASSRTLSMPHLPERRLLPPAPDPVMTITKHHAAPKKFGNVSKSVQKILRSVFRSSKSVNDGATNGPFIKAKTTGEKAAVDSFYVYDGSKSMRVLTTIPEMQEMDGHPAKFSLDTTPVVRRAASERCTAAALSRLKIITAPNSV</sequence>
<dbReference type="Gramene" id="Kaladp0902s0016.1.v1.1">
    <property type="protein sequence ID" value="Kaladp0902s0016.1.v1.1.CDS.1"/>
    <property type="gene ID" value="Kaladp0902s0016.v1.1"/>
</dbReference>
<organism evidence="2 3">
    <name type="scientific">Kalanchoe fedtschenkoi</name>
    <name type="common">Lavender scallops</name>
    <name type="synonym">South American air plant</name>
    <dbReference type="NCBI Taxonomy" id="63787"/>
    <lineage>
        <taxon>Eukaryota</taxon>
        <taxon>Viridiplantae</taxon>
        <taxon>Streptophyta</taxon>
        <taxon>Embryophyta</taxon>
        <taxon>Tracheophyta</taxon>
        <taxon>Spermatophyta</taxon>
        <taxon>Magnoliopsida</taxon>
        <taxon>eudicotyledons</taxon>
        <taxon>Gunneridae</taxon>
        <taxon>Pentapetalae</taxon>
        <taxon>Saxifragales</taxon>
        <taxon>Crassulaceae</taxon>
        <taxon>Kalanchoe</taxon>
    </lineage>
</organism>
<dbReference type="PANTHER" id="PTHR33978">
    <property type="entry name" value="SERINE/THREONINE-KINASE"/>
    <property type="match status" value="1"/>
</dbReference>
<accession>A0A7N1A9G8</accession>
<dbReference type="Proteomes" id="UP000594263">
    <property type="component" value="Unplaced"/>
</dbReference>
<evidence type="ECO:0000256" key="1">
    <source>
        <dbReference type="SAM" id="MobiDB-lite"/>
    </source>
</evidence>
<feature type="compositionally biased region" description="Polar residues" evidence="1">
    <location>
        <begin position="26"/>
        <end position="65"/>
    </location>
</feature>
<feature type="region of interest" description="Disordered" evidence="1">
    <location>
        <begin position="1"/>
        <end position="65"/>
    </location>
</feature>